<dbReference type="Pfam" id="PF01258">
    <property type="entry name" value="zf-dskA_traR"/>
    <property type="match status" value="1"/>
</dbReference>
<organism evidence="6 7">
    <name type="scientific">Saccharospirillum salsuginis</name>
    <dbReference type="NCBI Taxonomy" id="418750"/>
    <lineage>
        <taxon>Bacteria</taxon>
        <taxon>Pseudomonadati</taxon>
        <taxon>Pseudomonadota</taxon>
        <taxon>Gammaproteobacteria</taxon>
        <taxon>Oceanospirillales</taxon>
        <taxon>Saccharospirillaceae</taxon>
        <taxon>Saccharospirillum</taxon>
    </lineage>
</organism>
<dbReference type="EMBL" id="BMXR01000011">
    <property type="protein sequence ID" value="GGX67694.1"/>
    <property type="molecule type" value="Genomic_DNA"/>
</dbReference>
<comment type="caution">
    <text evidence="6">The sequence shown here is derived from an EMBL/GenBank/DDBJ whole genome shotgun (WGS) entry which is preliminary data.</text>
</comment>
<evidence type="ECO:0000256" key="4">
    <source>
        <dbReference type="PROSITE-ProRule" id="PRU00510"/>
    </source>
</evidence>
<feature type="domain" description="Zinc finger DksA/TraR C4-type" evidence="5">
    <location>
        <begin position="83"/>
        <end position="112"/>
    </location>
</feature>
<reference evidence="6" key="2">
    <citation type="submission" date="2020-09" db="EMBL/GenBank/DDBJ databases">
        <authorList>
            <person name="Sun Q."/>
            <person name="Kim S."/>
        </authorList>
    </citation>
    <scope>NUCLEOTIDE SEQUENCE</scope>
    <source>
        <strain evidence="6">KCTC 22169</strain>
    </source>
</reference>
<accession>A0A918KND6</accession>
<evidence type="ECO:0000259" key="5">
    <source>
        <dbReference type="Pfam" id="PF01258"/>
    </source>
</evidence>
<keyword evidence="1" id="KW-0479">Metal-binding</keyword>
<proteinExistence type="predicted"/>
<dbReference type="SUPFAM" id="SSF57716">
    <property type="entry name" value="Glucocorticoid receptor-like (DNA-binding domain)"/>
    <property type="match status" value="1"/>
</dbReference>
<dbReference type="Gene3D" id="1.20.120.910">
    <property type="entry name" value="DksA, coiled-coil domain"/>
    <property type="match status" value="1"/>
</dbReference>
<dbReference type="InterPro" id="IPR000962">
    <property type="entry name" value="Znf_DskA_TraR"/>
</dbReference>
<evidence type="ECO:0000256" key="2">
    <source>
        <dbReference type="ARBA" id="ARBA00022771"/>
    </source>
</evidence>
<dbReference type="PROSITE" id="PS51128">
    <property type="entry name" value="ZF_DKSA_2"/>
    <property type="match status" value="1"/>
</dbReference>
<evidence type="ECO:0000313" key="7">
    <source>
        <dbReference type="Proteomes" id="UP000626148"/>
    </source>
</evidence>
<dbReference type="PANTHER" id="PTHR33823:SF4">
    <property type="entry name" value="GENERAL STRESS PROTEIN 16O"/>
    <property type="match status" value="1"/>
</dbReference>
<protein>
    <submittedName>
        <fullName evidence="6">Molecular chaperone DnaK</fullName>
    </submittedName>
</protein>
<name>A0A918KND6_9GAMM</name>
<evidence type="ECO:0000256" key="3">
    <source>
        <dbReference type="ARBA" id="ARBA00022833"/>
    </source>
</evidence>
<evidence type="ECO:0000313" key="6">
    <source>
        <dbReference type="EMBL" id="GGX67694.1"/>
    </source>
</evidence>
<keyword evidence="3" id="KW-0862">Zinc</keyword>
<reference evidence="6" key="1">
    <citation type="journal article" date="2014" name="Int. J. Syst. Evol. Microbiol.">
        <title>Complete genome sequence of Corynebacterium casei LMG S-19264T (=DSM 44701T), isolated from a smear-ripened cheese.</title>
        <authorList>
            <consortium name="US DOE Joint Genome Institute (JGI-PGF)"/>
            <person name="Walter F."/>
            <person name="Albersmeier A."/>
            <person name="Kalinowski J."/>
            <person name="Ruckert C."/>
        </authorList>
    </citation>
    <scope>NUCLEOTIDE SEQUENCE</scope>
    <source>
        <strain evidence="6">KCTC 22169</strain>
    </source>
</reference>
<keyword evidence="2" id="KW-0863">Zinc-finger</keyword>
<dbReference type="PANTHER" id="PTHR33823">
    <property type="entry name" value="RNA POLYMERASE-BINDING TRANSCRIPTION FACTOR DKSA-RELATED"/>
    <property type="match status" value="1"/>
</dbReference>
<dbReference type="Proteomes" id="UP000626148">
    <property type="component" value="Unassembled WGS sequence"/>
</dbReference>
<dbReference type="AlphaFoldDB" id="A0A918KND6"/>
<gene>
    <name evidence="6" type="ORF">GCM10007392_39200</name>
</gene>
<sequence>MTDELDIAHFEQVLNQQLDEWLQLEETRADSTGVVKLDQTSTGRLSRMDAMQQQALAKDRAARAKLEITRLKAALERCRDGHYGYCVDCDEVINPRRLELNPTALRCIRCESEAGN</sequence>
<keyword evidence="7" id="KW-1185">Reference proteome</keyword>
<feature type="zinc finger region" description="dksA C4-type" evidence="4">
    <location>
        <begin position="86"/>
        <end position="110"/>
    </location>
</feature>
<evidence type="ECO:0000256" key="1">
    <source>
        <dbReference type="ARBA" id="ARBA00022723"/>
    </source>
</evidence>
<dbReference type="RefSeq" id="WP_189611919.1">
    <property type="nucleotide sequence ID" value="NZ_BMXR01000011.1"/>
</dbReference>
<dbReference type="GO" id="GO:0008270">
    <property type="term" value="F:zinc ion binding"/>
    <property type="evidence" value="ECO:0007669"/>
    <property type="project" value="UniProtKB-KW"/>
</dbReference>